<dbReference type="EMBL" id="LCFP01000004">
    <property type="protein sequence ID" value="KKS97859.1"/>
    <property type="molecule type" value="Genomic_DNA"/>
</dbReference>
<accession>A0A0G1DJL7</accession>
<feature type="non-terminal residue" evidence="1">
    <location>
        <position position="477"/>
    </location>
</feature>
<protein>
    <submittedName>
        <fullName evidence="1">Uncharacterized protein</fullName>
    </submittedName>
</protein>
<comment type="caution">
    <text evidence="1">The sequence shown here is derived from an EMBL/GenBank/DDBJ whole genome shotgun (WGS) entry which is preliminary data.</text>
</comment>
<evidence type="ECO:0000313" key="2">
    <source>
        <dbReference type="Proteomes" id="UP000034894"/>
    </source>
</evidence>
<sequence length="477" mass="52878">MDRMGSESAIKSQALDLATADRELHMVDPIAIYRLSAGRSTYRNKATGEIETADTLTSPDFNDESIAVWTDAGENGTGSIEEYQAIISRANAVAASKGEAAMFWISPGSAVRSDGLPEHRGYLWKKNESGEVTAYSYQFTGSNDSLSRLITTLSSEAEVFDSQSLLWQKENKAISHGQIFSAYENSLNSVEQTRISGYLDKFRQEAQLSDFDLSQRVEFSKEYYQKELIKVYRDDIESAVRSLASGFLSLAETTSQTQAKYFSVDYSDHYHPPAYTFTSENPGIPVLKDETPIVQTLAAYKKEEEKKKIKEAWSKTAKEIKEELAEKTASEKELQPKTEIPVVVAWIETIEESAVQNESEESLTGLPSYPEQDAEIVNPEIQPAPDIVTILIPSLVGLLESPQDEIDEHIELIDFGGETDDLTVQTVTIKAETETVLPQLPEEPAGLPDEPIIAVLMLKKIMAEDSSGSVISDETRL</sequence>
<organism evidence="1 2">
    <name type="scientific">Candidatus Gottesmanbacteria bacterium GW2011_GWA2_43_14</name>
    <dbReference type="NCBI Taxonomy" id="1618443"/>
    <lineage>
        <taxon>Bacteria</taxon>
        <taxon>Candidatus Gottesmaniibacteriota</taxon>
    </lineage>
</organism>
<reference evidence="1 2" key="1">
    <citation type="journal article" date="2015" name="Nature">
        <title>rRNA introns, odd ribosomes, and small enigmatic genomes across a large radiation of phyla.</title>
        <authorList>
            <person name="Brown C.T."/>
            <person name="Hug L.A."/>
            <person name="Thomas B.C."/>
            <person name="Sharon I."/>
            <person name="Castelle C.J."/>
            <person name="Singh A."/>
            <person name="Wilkins M.J."/>
            <person name="Williams K.H."/>
            <person name="Banfield J.F."/>
        </authorList>
    </citation>
    <scope>NUCLEOTIDE SEQUENCE [LARGE SCALE GENOMIC DNA]</scope>
</reference>
<gene>
    <name evidence="1" type="ORF">UV73_C0004G0001</name>
</gene>
<evidence type="ECO:0000313" key="1">
    <source>
        <dbReference type="EMBL" id="KKS97859.1"/>
    </source>
</evidence>
<dbReference type="AlphaFoldDB" id="A0A0G1DJL7"/>
<proteinExistence type="predicted"/>
<name>A0A0G1DJL7_9BACT</name>
<dbReference type="Proteomes" id="UP000034894">
    <property type="component" value="Unassembled WGS sequence"/>
</dbReference>